<reference evidence="2 3" key="1">
    <citation type="journal article" date="2019" name="Int. J. Syst. Evol. Microbiol.">
        <title>The Global Catalogue of Microorganisms (GCM) 10K type strain sequencing project: providing services to taxonomists for standard genome sequencing and annotation.</title>
        <authorList>
            <consortium name="The Broad Institute Genomics Platform"/>
            <consortium name="The Broad Institute Genome Sequencing Center for Infectious Disease"/>
            <person name="Wu L."/>
            <person name="Ma J."/>
        </authorList>
    </citation>
    <scope>NUCLEOTIDE SEQUENCE [LARGE SCALE GENOMIC DNA]</scope>
    <source>
        <strain evidence="2 3">JCM 11136</strain>
    </source>
</reference>
<evidence type="ECO:0000313" key="3">
    <source>
        <dbReference type="Proteomes" id="UP001501578"/>
    </source>
</evidence>
<gene>
    <name evidence="2" type="ORF">GCM10009560_79060</name>
</gene>
<dbReference type="InterPro" id="IPR010982">
    <property type="entry name" value="Lambda_DNA-bd_dom_sf"/>
</dbReference>
<feature type="domain" description="HTH cro/C1-type" evidence="1">
    <location>
        <begin position="5"/>
        <end position="59"/>
    </location>
</feature>
<dbReference type="RefSeq" id="WP_343955573.1">
    <property type="nucleotide sequence ID" value="NZ_BAAAHQ010000085.1"/>
</dbReference>
<dbReference type="SMART" id="SM00530">
    <property type="entry name" value="HTH_XRE"/>
    <property type="match status" value="1"/>
</dbReference>
<dbReference type="Pfam" id="PF19054">
    <property type="entry name" value="DUF5753"/>
    <property type="match status" value="1"/>
</dbReference>
<keyword evidence="3" id="KW-1185">Reference proteome</keyword>
<name>A0ABN1RD05_9ACTN</name>
<dbReference type="Proteomes" id="UP001501578">
    <property type="component" value="Unassembled WGS sequence"/>
</dbReference>
<accession>A0ABN1RD05</accession>
<evidence type="ECO:0000259" key="1">
    <source>
        <dbReference type="PROSITE" id="PS50943"/>
    </source>
</evidence>
<dbReference type="SUPFAM" id="SSF47413">
    <property type="entry name" value="lambda repressor-like DNA-binding domains"/>
    <property type="match status" value="1"/>
</dbReference>
<dbReference type="CDD" id="cd00093">
    <property type="entry name" value="HTH_XRE"/>
    <property type="match status" value="1"/>
</dbReference>
<evidence type="ECO:0000313" key="2">
    <source>
        <dbReference type="EMBL" id="GAA0955084.1"/>
    </source>
</evidence>
<dbReference type="InterPro" id="IPR001387">
    <property type="entry name" value="Cro/C1-type_HTH"/>
</dbReference>
<proteinExistence type="predicted"/>
<dbReference type="EMBL" id="BAAAHQ010000085">
    <property type="protein sequence ID" value="GAA0955084.1"/>
    <property type="molecule type" value="Genomic_DNA"/>
</dbReference>
<dbReference type="PROSITE" id="PS50943">
    <property type="entry name" value="HTH_CROC1"/>
    <property type="match status" value="1"/>
</dbReference>
<protein>
    <submittedName>
        <fullName evidence="2">Helix-turn-helix transcriptional regulator</fullName>
    </submittedName>
</protein>
<dbReference type="Pfam" id="PF13560">
    <property type="entry name" value="HTH_31"/>
    <property type="match status" value="1"/>
</dbReference>
<sequence length="271" mass="30092">MSAALRELREASGLPAKAVARSAVMSPSKLSKIENGHRAPSLADVERILTALEVSEEVKAGFMRAARIAATEATAWRLYRRMGPHKKQMQIKAVEAQTEVLRLFQCSAIPGLLQTPEYVRAVVARHDYSPEEITRTVGARLERQAVLYENGRSFNFLLTESVLRWRILAPAMMAGQLDRISSISRLANVHVGVVPLSVPQADLPGTPFCIFDERLATVETPHAEIVTTDPRDVAAYVTKFEGFVRVALHGDEMRDFVDRIRDELLTGQETS</sequence>
<dbReference type="InterPro" id="IPR043917">
    <property type="entry name" value="DUF5753"/>
</dbReference>
<comment type="caution">
    <text evidence="2">The sequence shown here is derived from an EMBL/GenBank/DDBJ whole genome shotgun (WGS) entry which is preliminary data.</text>
</comment>
<organism evidence="2 3">
    <name type="scientific">Nonomuraea longicatena</name>
    <dbReference type="NCBI Taxonomy" id="83682"/>
    <lineage>
        <taxon>Bacteria</taxon>
        <taxon>Bacillati</taxon>
        <taxon>Actinomycetota</taxon>
        <taxon>Actinomycetes</taxon>
        <taxon>Streptosporangiales</taxon>
        <taxon>Streptosporangiaceae</taxon>
        <taxon>Nonomuraea</taxon>
    </lineage>
</organism>
<dbReference type="Gene3D" id="1.10.260.40">
    <property type="entry name" value="lambda repressor-like DNA-binding domains"/>
    <property type="match status" value="1"/>
</dbReference>